<organism evidence="1 2">
    <name type="scientific">Ascoidea rubescens DSM 1968</name>
    <dbReference type="NCBI Taxonomy" id="1344418"/>
    <lineage>
        <taxon>Eukaryota</taxon>
        <taxon>Fungi</taxon>
        <taxon>Dikarya</taxon>
        <taxon>Ascomycota</taxon>
        <taxon>Saccharomycotina</taxon>
        <taxon>Saccharomycetes</taxon>
        <taxon>Ascoideaceae</taxon>
        <taxon>Ascoidea</taxon>
    </lineage>
</organism>
<evidence type="ECO:0008006" key="3">
    <source>
        <dbReference type="Google" id="ProtNLM"/>
    </source>
</evidence>
<dbReference type="AlphaFoldDB" id="A0A1D2VEZ5"/>
<evidence type="ECO:0000313" key="2">
    <source>
        <dbReference type="Proteomes" id="UP000095038"/>
    </source>
</evidence>
<accession>A0A1D2VEZ5</accession>
<dbReference type="Proteomes" id="UP000095038">
    <property type="component" value="Unassembled WGS sequence"/>
</dbReference>
<evidence type="ECO:0000313" key="1">
    <source>
        <dbReference type="EMBL" id="ODV60083.1"/>
    </source>
</evidence>
<name>A0A1D2VEZ5_9ASCO</name>
<protein>
    <recommendedName>
        <fullName evidence="3">FAR1 domain-containing protein</fullName>
    </recommendedName>
</protein>
<sequence>MEHMSFRYEQEILPDKNLKFNTKEKVKEYVQKTYGREAKLGLVLKASCKTRMSFHCQYSGRYNKHHNNNKIRKTPSYKFGCIFNITYCYLRTEMCWIMSRLVSTHTNHDRITDITSQSLLRRRTTEVSEFIESNFEKGIISPSIIIGLVDSKFKVKLIPKDIYNDLNRFRRKNGTINATFKNTTINSLYIATFGKVSQNKAAAMKQEMISDNPSNNLQNQKKEAQSILPSLSSRQRPIWSQLDSTTTPPTSGSML</sequence>
<dbReference type="RefSeq" id="XP_020046390.1">
    <property type="nucleotide sequence ID" value="XM_020189355.1"/>
</dbReference>
<gene>
    <name evidence="1" type="ORF">ASCRUDRAFT_156055</name>
</gene>
<dbReference type="STRING" id="1344418.A0A1D2VEZ5"/>
<keyword evidence="2" id="KW-1185">Reference proteome</keyword>
<dbReference type="InParanoid" id="A0A1D2VEZ5"/>
<dbReference type="EMBL" id="KV454483">
    <property type="protein sequence ID" value="ODV60083.1"/>
    <property type="molecule type" value="Genomic_DNA"/>
</dbReference>
<proteinExistence type="predicted"/>
<dbReference type="GeneID" id="30962991"/>
<reference evidence="2" key="1">
    <citation type="submission" date="2016-05" db="EMBL/GenBank/DDBJ databases">
        <title>Comparative genomics of biotechnologically important yeasts.</title>
        <authorList>
            <consortium name="DOE Joint Genome Institute"/>
            <person name="Riley R."/>
            <person name="Haridas S."/>
            <person name="Wolfe K.H."/>
            <person name="Lopes M.R."/>
            <person name="Hittinger C.T."/>
            <person name="Goker M."/>
            <person name="Salamov A."/>
            <person name="Wisecaver J."/>
            <person name="Long T.M."/>
            <person name="Aerts A.L."/>
            <person name="Barry K."/>
            <person name="Choi C."/>
            <person name="Clum A."/>
            <person name="Coughlan A.Y."/>
            <person name="Deshpande S."/>
            <person name="Douglass A.P."/>
            <person name="Hanson S.J."/>
            <person name="Klenk H.-P."/>
            <person name="Labutti K."/>
            <person name="Lapidus A."/>
            <person name="Lindquist E."/>
            <person name="Lipzen A."/>
            <person name="Meier-Kolthoff J.P."/>
            <person name="Ohm R.A."/>
            <person name="Otillar R.P."/>
            <person name="Pangilinan J."/>
            <person name="Peng Y."/>
            <person name="Rokas A."/>
            <person name="Rosa C.A."/>
            <person name="Scheuner C."/>
            <person name="Sibirny A.A."/>
            <person name="Slot J.C."/>
            <person name="Stielow J.B."/>
            <person name="Sun H."/>
            <person name="Kurtzman C.P."/>
            <person name="Blackwell M."/>
            <person name="Grigoriev I.V."/>
            <person name="Jeffries T.W."/>
        </authorList>
    </citation>
    <scope>NUCLEOTIDE SEQUENCE [LARGE SCALE GENOMIC DNA]</scope>
    <source>
        <strain evidence="2">DSM 1968</strain>
    </source>
</reference>